<organism evidence="1 2">
    <name type="scientific">Nibea albiflora</name>
    <name type="common">Yellow drum</name>
    <name type="synonym">Corvina albiflora</name>
    <dbReference type="NCBI Taxonomy" id="240163"/>
    <lineage>
        <taxon>Eukaryota</taxon>
        <taxon>Metazoa</taxon>
        <taxon>Chordata</taxon>
        <taxon>Craniata</taxon>
        <taxon>Vertebrata</taxon>
        <taxon>Euteleostomi</taxon>
        <taxon>Actinopterygii</taxon>
        <taxon>Neopterygii</taxon>
        <taxon>Teleostei</taxon>
        <taxon>Neoteleostei</taxon>
        <taxon>Acanthomorphata</taxon>
        <taxon>Eupercaria</taxon>
        <taxon>Sciaenidae</taxon>
        <taxon>Nibea</taxon>
    </lineage>
</organism>
<reference evidence="1" key="1">
    <citation type="submission" date="2020-04" db="EMBL/GenBank/DDBJ databases">
        <title>A chromosome-scale assembly and high-density genetic map of the yellow drum (Nibea albiflora) genome.</title>
        <authorList>
            <person name="Xu D."/>
            <person name="Zhang W."/>
            <person name="Chen R."/>
            <person name="Tan P."/>
            <person name="Wang L."/>
            <person name="Song H."/>
            <person name="Tian L."/>
            <person name="Zhu Q."/>
            <person name="Wang B."/>
        </authorList>
    </citation>
    <scope>NUCLEOTIDE SEQUENCE</scope>
    <source>
        <strain evidence="1">ZJHYS-2018</strain>
    </source>
</reference>
<evidence type="ECO:0000313" key="2">
    <source>
        <dbReference type="Proteomes" id="UP000805704"/>
    </source>
</evidence>
<protein>
    <submittedName>
        <fullName evidence="1">Uncharacterized protein</fullName>
    </submittedName>
</protein>
<comment type="caution">
    <text evidence="1">The sequence shown here is derived from an EMBL/GenBank/DDBJ whole genome shotgun (WGS) entry which is preliminary data.</text>
</comment>
<name>A0ACB7EPN8_NIBAL</name>
<dbReference type="EMBL" id="CM024791">
    <property type="protein sequence ID" value="KAG8004177.1"/>
    <property type="molecule type" value="Genomic_DNA"/>
</dbReference>
<proteinExistence type="predicted"/>
<sequence length="99" mass="11307">MKKWKCVLTLVVLFHLCHSVTISIALSKELLRGLGTLNNLYRFNKLKFTSSACVGVFVRELKHILDSVMVPENSSYVLYGLMANLEEVGKHKEVRQQKI</sequence>
<accession>A0ACB7EPN8</accession>
<gene>
    <name evidence="1" type="ORF">GBF38_008405</name>
</gene>
<dbReference type="Proteomes" id="UP000805704">
    <property type="component" value="Chromosome 3"/>
</dbReference>
<keyword evidence="2" id="KW-1185">Reference proteome</keyword>
<evidence type="ECO:0000313" key="1">
    <source>
        <dbReference type="EMBL" id="KAG8004177.1"/>
    </source>
</evidence>